<evidence type="ECO:0000259" key="2">
    <source>
        <dbReference type="Pfam" id="PF01108"/>
    </source>
</evidence>
<dbReference type="InterPro" id="IPR036116">
    <property type="entry name" value="FN3_sf"/>
</dbReference>
<name>A0A670JAW7_PODMU</name>
<protein>
    <recommendedName>
        <fullName evidence="2">Fibronectin type-III domain-containing protein</fullName>
    </recommendedName>
</protein>
<dbReference type="InterPro" id="IPR003961">
    <property type="entry name" value="FN3_dom"/>
</dbReference>
<dbReference type="Ensembl" id="ENSPMRT00000021618.1">
    <property type="protein sequence ID" value="ENSPMRP00000020352.1"/>
    <property type="gene ID" value="ENSPMRG00000013263.1"/>
</dbReference>
<dbReference type="InterPro" id="IPR013783">
    <property type="entry name" value="Ig-like_fold"/>
</dbReference>
<feature type="signal peptide" evidence="1">
    <location>
        <begin position="1"/>
        <end position="27"/>
    </location>
</feature>
<keyword evidence="1" id="KW-0732">Signal</keyword>
<proteinExistence type="predicted"/>
<reference evidence="3" key="3">
    <citation type="submission" date="2025-09" db="UniProtKB">
        <authorList>
            <consortium name="Ensembl"/>
        </authorList>
    </citation>
    <scope>IDENTIFICATION</scope>
</reference>
<organism evidence="3 4">
    <name type="scientific">Podarcis muralis</name>
    <name type="common">Wall lizard</name>
    <name type="synonym">Lacerta muralis</name>
    <dbReference type="NCBI Taxonomy" id="64176"/>
    <lineage>
        <taxon>Eukaryota</taxon>
        <taxon>Metazoa</taxon>
        <taxon>Chordata</taxon>
        <taxon>Craniata</taxon>
        <taxon>Vertebrata</taxon>
        <taxon>Euteleostomi</taxon>
        <taxon>Lepidosauria</taxon>
        <taxon>Squamata</taxon>
        <taxon>Bifurcata</taxon>
        <taxon>Unidentata</taxon>
        <taxon>Episquamata</taxon>
        <taxon>Laterata</taxon>
        <taxon>Lacertibaenia</taxon>
        <taxon>Lacertidae</taxon>
        <taxon>Podarcis</taxon>
    </lineage>
</organism>
<dbReference type="Gene3D" id="2.60.40.10">
    <property type="entry name" value="Immunoglobulins"/>
    <property type="match status" value="1"/>
</dbReference>
<evidence type="ECO:0000256" key="1">
    <source>
        <dbReference type="SAM" id="SignalP"/>
    </source>
</evidence>
<accession>A0A670JAW7</accession>
<dbReference type="AlphaFoldDB" id="A0A670JAW7"/>
<dbReference type="SUPFAM" id="SSF49265">
    <property type="entry name" value="Fibronectin type III"/>
    <property type="match status" value="1"/>
</dbReference>
<feature type="domain" description="Fibronectin type-III" evidence="2">
    <location>
        <begin position="30"/>
        <end position="79"/>
    </location>
</feature>
<reference evidence="3" key="2">
    <citation type="submission" date="2025-08" db="UniProtKB">
        <authorList>
            <consortium name="Ensembl"/>
        </authorList>
    </citation>
    <scope>IDENTIFICATION</scope>
</reference>
<evidence type="ECO:0000313" key="4">
    <source>
        <dbReference type="Proteomes" id="UP000472272"/>
    </source>
</evidence>
<dbReference type="Proteomes" id="UP000472272">
    <property type="component" value="Chromosome 14"/>
</dbReference>
<feature type="chain" id="PRO_5025548995" description="Fibronectin type-III domain-containing protein" evidence="1">
    <location>
        <begin position="28"/>
        <end position="87"/>
    </location>
</feature>
<evidence type="ECO:0000313" key="3">
    <source>
        <dbReference type="Ensembl" id="ENSPMRP00000020352.1"/>
    </source>
</evidence>
<dbReference type="Pfam" id="PF01108">
    <property type="entry name" value="Tissue_fac"/>
    <property type="match status" value="1"/>
</dbReference>
<dbReference type="GeneTree" id="ENSGT00990000211691"/>
<sequence length="87" mass="9725">MCGAEALPWFSALGLLLLRLAVVPAPAEPVASALRCTLPSPRNVHFVSRNLKNVLHWLPPEGIPEDKLIYSVKYLVYGTRVQSWSYH</sequence>
<keyword evidence="4" id="KW-1185">Reference proteome</keyword>
<reference evidence="3 4" key="1">
    <citation type="journal article" date="2019" name="Proc. Natl. Acad. Sci. U.S.A.">
        <title>Regulatory changes in pterin and carotenoid genes underlie balanced color polymorphisms in the wall lizard.</title>
        <authorList>
            <person name="Andrade P."/>
            <person name="Pinho C."/>
            <person name="Perez I de Lanuza G."/>
            <person name="Afonso S."/>
            <person name="Brejcha J."/>
            <person name="Rubin C.J."/>
            <person name="Wallerman O."/>
            <person name="Pereira P."/>
            <person name="Sabatino S.J."/>
            <person name="Bellati A."/>
            <person name="Pellitteri-Rosa D."/>
            <person name="Bosakova Z."/>
            <person name="Bunikis I."/>
            <person name="Carretero M.A."/>
            <person name="Feiner N."/>
            <person name="Marsik P."/>
            <person name="Pauperio F."/>
            <person name="Salvi D."/>
            <person name="Soler L."/>
            <person name="While G.M."/>
            <person name="Uller T."/>
            <person name="Font E."/>
            <person name="Andersson L."/>
            <person name="Carneiro M."/>
        </authorList>
    </citation>
    <scope>NUCLEOTIDE SEQUENCE</scope>
</reference>